<dbReference type="Proteomes" id="UP000194903">
    <property type="component" value="Unassembled WGS sequence"/>
</dbReference>
<dbReference type="InterPro" id="IPR018052">
    <property type="entry name" value="Ald1_epimerase_CS"/>
</dbReference>
<dbReference type="SUPFAM" id="SSF74650">
    <property type="entry name" value="Galactose mutarotase-like"/>
    <property type="match status" value="1"/>
</dbReference>
<dbReference type="UniPathway" id="UPA00242"/>
<reference evidence="12 13" key="1">
    <citation type="submission" date="2017-05" db="EMBL/GenBank/DDBJ databases">
        <title>Butyricicoccus porcorum sp. nov. a butyrate-producing bacterium from the swine intestinal tract.</title>
        <authorList>
            <person name="Trachsel J."/>
            <person name="Humphrey S."/>
            <person name="Allen H.K."/>
        </authorList>
    </citation>
    <scope>NUCLEOTIDE SEQUENCE [LARGE SCALE GENOMIC DNA]</scope>
    <source>
        <strain evidence="12">BB10</strain>
    </source>
</reference>
<dbReference type="PIRSF" id="PIRSF005096">
    <property type="entry name" value="GALM"/>
    <property type="match status" value="1"/>
</dbReference>
<evidence type="ECO:0000256" key="4">
    <source>
        <dbReference type="ARBA" id="ARBA00013185"/>
    </source>
</evidence>
<proteinExistence type="inferred from homology"/>
<dbReference type="OrthoDB" id="9779408at2"/>
<dbReference type="Pfam" id="PF01263">
    <property type="entry name" value="Aldose_epim"/>
    <property type="match status" value="1"/>
</dbReference>
<sequence>MITKDFFGTTCGGDPVTRYTLTNRNGMTVCALDYGCVIQSIVIPDRDGSAVDVVLGYDTLEGYEQGSVFHGAFVGRYANRIAASQFPLNGKTYLLHPNEGKNHLHGVYPTSMFQAETTENSIVFRRISPDGEEGYPGNVELAITYTLTENNELVLDYQAVSDADTVINLTNHSYFNLDGHGAGSVAEQMLCIGASRFTVVKPDSIPTGELRPVAHTPFDFRTAKPIYNANFVQEDTALCKAKNGAVYTKRGAFCLETQHFPDSPNHPDFPSAILRRNEQYHETTIYRFSIQG</sequence>
<dbReference type="PROSITE" id="PS00545">
    <property type="entry name" value="ALDOSE_1_EPIMERASE"/>
    <property type="match status" value="1"/>
</dbReference>
<feature type="binding site" evidence="11">
    <location>
        <begin position="172"/>
        <end position="174"/>
    </location>
    <ligand>
        <name>beta-D-galactose</name>
        <dbReference type="ChEBI" id="CHEBI:27667"/>
    </ligand>
</feature>
<dbReference type="InterPro" id="IPR008183">
    <property type="entry name" value="Aldose_1/G6P_1-epimerase"/>
</dbReference>
<dbReference type="InterPro" id="IPR047215">
    <property type="entry name" value="Galactose_mutarotase-like"/>
</dbReference>
<evidence type="ECO:0000313" key="12">
    <source>
        <dbReference type="EMBL" id="OUM19773.1"/>
    </source>
</evidence>
<evidence type="ECO:0000256" key="7">
    <source>
        <dbReference type="ARBA" id="ARBA00023277"/>
    </source>
</evidence>
<evidence type="ECO:0000256" key="3">
    <source>
        <dbReference type="ARBA" id="ARBA00006206"/>
    </source>
</evidence>
<evidence type="ECO:0000256" key="10">
    <source>
        <dbReference type="PIRSR" id="PIRSR005096-1"/>
    </source>
</evidence>
<comment type="caution">
    <text evidence="12">The sequence shown here is derived from an EMBL/GenBank/DDBJ whole genome shotgun (WGS) entry which is preliminary data.</text>
</comment>
<evidence type="ECO:0000256" key="5">
    <source>
        <dbReference type="ARBA" id="ARBA00014165"/>
    </source>
</evidence>
<feature type="active site" description="Proton acceptor" evidence="10">
    <location>
        <position position="256"/>
    </location>
</feature>
<evidence type="ECO:0000313" key="13">
    <source>
        <dbReference type="Proteomes" id="UP000194903"/>
    </source>
</evidence>
<dbReference type="GO" id="GO:0006006">
    <property type="term" value="P:glucose metabolic process"/>
    <property type="evidence" value="ECO:0007669"/>
    <property type="project" value="TreeGrafter"/>
</dbReference>
<dbReference type="Gene3D" id="2.70.98.10">
    <property type="match status" value="2"/>
</dbReference>
<feature type="binding site" evidence="11">
    <location>
        <begin position="79"/>
        <end position="80"/>
    </location>
    <ligand>
        <name>beta-D-galactose</name>
        <dbReference type="ChEBI" id="CHEBI:27667"/>
    </ligand>
</feature>
<dbReference type="EC" id="5.1.3.3" evidence="4"/>
<dbReference type="RefSeq" id="WP_087021601.1">
    <property type="nucleotide sequence ID" value="NZ_CP178353.1"/>
</dbReference>
<comment type="pathway">
    <text evidence="2">Carbohydrate metabolism; hexose metabolism.</text>
</comment>
<comment type="similarity">
    <text evidence="3">Belongs to the aldose epimerase family.</text>
</comment>
<dbReference type="EMBL" id="NHOC01000010">
    <property type="protein sequence ID" value="OUM19773.1"/>
    <property type="molecule type" value="Genomic_DNA"/>
</dbReference>
<evidence type="ECO:0000256" key="1">
    <source>
        <dbReference type="ARBA" id="ARBA00001614"/>
    </source>
</evidence>
<dbReference type="InterPro" id="IPR015443">
    <property type="entry name" value="Aldose_1-epimerase"/>
</dbReference>
<dbReference type="GO" id="GO:0030246">
    <property type="term" value="F:carbohydrate binding"/>
    <property type="evidence" value="ECO:0007669"/>
    <property type="project" value="InterPro"/>
</dbReference>
<organism evidence="12 13">
    <name type="scientific">Butyricicoccus porcorum</name>
    <dbReference type="NCBI Taxonomy" id="1945634"/>
    <lineage>
        <taxon>Bacteria</taxon>
        <taxon>Bacillati</taxon>
        <taxon>Bacillota</taxon>
        <taxon>Clostridia</taxon>
        <taxon>Eubacteriales</taxon>
        <taxon>Butyricicoccaceae</taxon>
        <taxon>Butyricicoccus</taxon>
    </lineage>
</organism>
<evidence type="ECO:0000256" key="2">
    <source>
        <dbReference type="ARBA" id="ARBA00005028"/>
    </source>
</evidence>
<keyword evidence="13" id="KW-1185">Reference proteome</keyword>
<dbReference type="CDD" id="cd09019">
    <property type="entry name" value="galactose_mutarotase_like"/>
    <property type="match status" value="1"/>
</dbReference>
<evidence type="ECO:0000256" key="9">
    <source>
        <dbReference type="ARBA" id="ARBA00033373"/>
    </source>
</evidence>
<dbReference type="AlphaFoldDB" id="A0A252F1V7"/>
<dbReference type="GO" id="GO:0033499">
    <property type="term" value="P:galactose catabolic process via UDP-galactose, Leloir pathway"/>
    <property type="evidence" value="ECO:0007669"/>
    <property type="project" value="TreeGrafter"/>
</dbReference>
<dbReference type="InterPro" id="IPR014718">
    <property type="entry name" value="GH-type_carb-bd"/>
</dbReference>
<keyword evidence="7" id="KW-0119">Carbohydrate metabolism</keyword>
<dbReference type="GO" id="GO:0004034">
    <property type="term" value="F:aldose 1-epimerase activity"/>
    <property type="evidence" value="ECO:0007669"/>
    <property type="project" value="UniProtKB-EC"/>
</dbReference>
<evidence type="ECO:0000256" key="8">
    <source>
        <dbReference type="ARBA" id="ARBA00032300"/>
    </source>
</evidence>
<keyword evidence="6" id="KW-0413">Isomerase</keyword>
<name>A0A252F1V7_9FIRM</name>
<feature type="active site" description="Proton donor" evidence="10">
    <location>
        <position position="172"/>
    </location>
</feature>
<dbReference type="PANTHER" id="PTHR10091">
    <property type="entry name" value="ALDOSE-1-EPIMERASE"/>
    <property type="match status" value="1"/>
</dbReference>
<gene>
    <name evidence="12" type="ORF">CBW42_11475</name>
</gene>
<dbReference type="PANTHER" id="PTHR10091:SF0">
    <property type="entry name" value="GALACTOSE MUTAROTASE"/>
    <property type="match status" value="1"/>
</dbReference>
<dbReference type="InterPro" id="IPR011013">
    <property type="entry name" value="Gal_mutarotase_sf_dom"/>
</dbReference>
<comment type="catalytic activity">
    <reaction evidence="1">
        <text>alpha-D-glucose = beta-D-glucose</text>
        <dbReference type="Rhea" id="RHEA:10264"/>
        <dbReference type="ChEBI" id="CHEBI:15903"/>
        <dbReference type="ChEBI" id="CHEBI:17925"/>
        <dbReference type="EC" id="5.1.3.3"/>
    </reaction>
</comment>
<evidence type="ECO:0000256" key="6">
    <source>
        <dbReference type="ARBA" id="ARBA00023235"/>
    </source>
</evidence>
<protein>
    <recommendedName>
        <fullName evidence="5">Aldose 1-epimerase</fullName>
        <ecNumber evidence="4">5.1.3.3</ecNumber>
    </recommendedName>
    <alternativeName>
        <fullName evidence="9">Galactose mutarotase</fullName>
    </alternativeName>
    <alternativeName>
        <fullName evidence="8">Type-1 mutarotase</fullName>
    </alternativeName>
</protein>
<accession>A0A252F1V7</accession>
<evidence type="ECO:0000256" key="11">
    <source>
        <dbReference type="PIRSR" id="PIRSR005096-3"/>
    </source>
</evidence>